<dbReference type="InterPro" id="IPR050745">
    <property type="entry name" value="Multifunctional_regulatory"/>
</dbReference>
<keyword evidence="5" id="KW-1185">Reference proteome</keyword>
<name>A0A9W4K7D0_9EURO</name>
<evidence type="ECO:0000256" key="3">
    <source>
        <dbReference type="SAM" id="MobiDB-lite"/>
    </source>
</evidence>
<reference evidence="4" key="1">
    <citation type="submission" date="2021-07" db="EMBL/GenBank/DDBJ databases">
        <authorList>
            <person name="Branca A.L. A."/>
        </authorList>
    </citation>
    <scope>NUCLEOTIDE SEQUENCE</scope>
</reference>
<feature type="region of interest" description="Disordered" evidence="3">
    <location>
        <begin position="405"/>
        <end position="425"/>
    </location>
</feature>
<comment type="caution">
    <text evidence="4">The sequence shown here is derived from an EMBL/GenBank/DDBJ whole genome shotgun (WGS) entry which is preliminary data.</text>
</comment>
<keyword evidence="1" id="KW-0677">Repeat</keyword>
<dbReference type="Gene3D" id="1.25.40.20">
    <property type="entry name" value="Ankyrin repeat-containing domain"/>
    <property type="match status" value="3"/>
</dbReference>
<dbReference type="InterPro" id="IPR002110">
    <property type="entry name" value="Ankyrin_rpt"/>
</dbReference>
<protein>
    <recommendedName>
        <fullName evidence="6">Ankyrin</fullName>
    </recommendedName>
</protein>
<dbReference type="InterPro" id="IPR036770">
    <property type="entry name" value="Ankyrin_rpt-contain_sf"/>
</dbReference>
<evidence type="ECO:0000313" key="4">
    <source>
        <dbReference type="EMBL" id="CAG8894350.1"/>
    </source>
</evidence>
<dbReference type="EMBL" id="CAJVRC010000848">
    <property type="protein sequence ID" value="CAG8894350.1"/>
    <property type="molecule type" value="Genomic_DNA"/>
</dbReference>
<dbReference type="PANTHER" id="PTHR24189:SF50">
    <property type="entry name" value="ANKYRIN REPEAT AND SOCS BOX PROTEIN 2"/>
    <property type="match status" value="1"/>
</dbReference>
<evidence type="ECO:0000256" key="1">
    <source>
        <dbReference type="ARBA" id="ARBA00022737"/>
    </source>
</evidence>
<dbReference type="SMART" id="SM00248">
    <property type="entry name" value="ANK"/>
    <property type="match status" value="4"/>
</dbReference>
<dbReference type="PANTHER" id="PTHR24189">
    <property type="entry name" value="MYOTROPHIN"/>
    <property type="match status" value="1"/>
</dbReference>
<organism evidence="4 5">
    <name type="scientific">Penicillium egyptiacum</name>
    <dbReference type="NCBI Taxonomy" id="1303716"/>
    <lineage>
        <taxon>Eukaryota</taxon>
        <taxon>Fungi</taxon>
        <taxon>Dikarya</taxon>
        <taxon>Ascomycota</taxon>
        <taxon>Pezizomycotina</taxon>
        <taxon>Eurotiomycetes</taxon>
        <taxon>Eurotiomycetidae</taxon>
        <taxon>Eurotiales</taxon>
        <taxon>Aspergillaceae</taxon>
        <taxon>Penicillium</taxon>
    </lineage>
</organism>
<accession>A0A9W4K7D0</accession>
<evidence type="ECO:0000256" key="2">
    <source>
        <dbReference type="ARBA" id="ARBA00023043"/>
    </source>
</evidence>
<sequence>MDQFKINNRFSIDQFDWDKQDETPTIRAAEKSDPALLEAILAYYATYGNDESLPDLKRRQTEKLSPNYTMSGTIDGLWESPLTAAIRANLPHNVRLLLAAGADPNGIQLRDMEDYSVRFIRGRHFKDDVSSFRMCARRALVLEQAQIKGISQQLCPLTQTELDERRHGFPRFWTEPNLPGQRLRMHRALTGLEVAAKIGSLEIFDILRAAGADESAWVEPTLDNEEVQVQEASYSVSTLSTSSPVHEAIEAGNQSMFRHLLSSCGYSPNYLPRAAPTISLPPLSYIIARCDLSNSGVQRCLVDLLSHPQLKPNLGTPIFNVHVLHFATAHHDPDLLSWLAASIPGGFGSAGTTALGHTLLHIASLPFTSNQTALYNPDVADSMHCARTLDSRWFPHILPSPLHIQFPKPQEGSRKPQPLTDSQQQAQNATIRLLLEWGRIDVRAEDIDGNTALHYLAGTINVSEDIVEMVRRADGGEETWENATNCHGITPRQMWCKWCK</sequence>
<dbReference type="SUPFAM" id="SSF48403">
    <property type="entry name" value="Ankyrin repeat"/>
    <property type="match status" value="1"/>
</dbReference>
<dbReference type="OrthoDB" id="2980193at2759"/>
<dbReference type="Proteomes" id="UP001154252">
    <property type="component" value="Unassembled WGS sequence"/>
</dbReference>
<proteinExistence type="predicted"/>
<evidence type="ECO:0008006" key="6">
    <source>
        <dbReference type="Google" id="ProtNLM"/>
    </source>
</evidence>
<dbReference type="AlphaFoldDB" id="A0A9W4K7D0"/>
<evidence type="ECO:0000313" key="5">
    <source>
        <dbReference type="Proteomes" id="UP001154252"/>
    </source>
</evidence>
<gene>
    <name evidence="4" type="ORF">PEGY_LOCUS3843</name>
</gene>
<keyword evidence="2" id="KW-0040">ANK repeat</keyword>